<comment type="caution">
    <text evidence="2">The sequence shown here is derived from an EMBL/GenBank/DDBJ whole genome shotgun (WGS) entry which is preliminary data.</text>
</comment>
<dbReference type="Proteomes" id="UP001183794">
    <property type="component" value="Unassembled WGS sequence"/>
</dbReference>
<feature type="region of interest" description="Disordered" evidence="1">
    <location>
        <begin position="1"/>
        <end position="20"/>
    </location>
</feature>
<protein>
    <submittedName>
        <fullName evidence="2">Uncharacterized protein</fullName>
    </submittedName>
</protein>
<evidence type="ECO:0000313" key="2">
    <source>
        <dbReference type="EMBL" id="MDR7348026.1"/>
    </source>
</evidence>
<gene>
    <name evidence="2" type="ORF">J2S62_002283</name>
</gene>
<proteinExistence type="predicted"/>
<accession>A0ABU2B3Q7</accession>
<evidence type="ECO:0000313" key="3">
    <source>
        <dbReference type="Proteomes" id="UP001183794"/>
    </source>
</evidence>
<keyword evidence="3" id="KW-1185">Reference proteome</keyword>
<reference evidence="2 3" key="1">
    <citation type="submission" date="2023-07" db="EMBL/GenBank/DDBJ databases">
        <title>Sequencing the genomes of 1000 actinobacteria strains.</title>
        <authorList>
            <person name="Klenk H.-P."/>
        </authorList>
    </citation>
    <scope>NUCLEOTIDE SEQUENCE [LARGE SCALE GENOMIC DNA]</scope>
    <source>
        <strain evidence="2 3">DSM 22966</strain>
    </source>
</reference>
<dbReference type="EMBL" id="JAVDYJ010000001">
    <property type="protein sequence ID" value="MDR7348026.1"/>
    <property type="molecule type" value="Genomic_DNA"/>
</dbReference>
<name>A0ABU2B3Q7_9MICC</name>
<dbReference type="RefSeq" id="WP_310174813.1">
    <property type="nucleotide sequence ID" value="NZ_BAABHE010000002.1"/>
</dbReference>
<evidence type="ECO:0000256" key="1">
    <source>
        <dbReference type="SAM" id="MobiDB-lite"/>
    </source>
</evidence>
<sequence>MRWRRVSGRLPRSVPDDPHGYITSVESPAYGELVVHIEDGPWQGGQYEPAAEFVSSNMVSRIGAYSNEVATLTVITEDGQTDTVNYDPHGGTYYY</sequence>
<organism evidence="2 3">
    <name type="scientific">Enteractinococcus fodinae</name>
    <dbReference type="NCBI Taxonomy" id="684663"/>
    <lineage>
        <taxon>Bacteria</taxon>
        <taxon>Bacillati</taxon>
        <taxon>Actinomycetota</taxon>
        <taxon>Actinomycetes</taxon>
        <taxon>Micrococcales</taxon>
        <taxon>Micrococcaceae</taxon>
    </lineage>
</organism>